<dbReference type="Gene3D" id="2.70.70.10">
    <property type="entry name" value="Glucose Permease (Domain IIA)"/>
    <property type="match status" value="1"/>
</dbReference>
<feature type="domain" description="M23ase beta-sheet core" evidence="1">
    <location>
        <begin position="45"/>
        <end position="130"/>
    </location>
</feature>
<dbReference type="AlphaFoldDB" id="A0AA37HZY0"/>
<dbReference type="RefSeq" id="WP_006281999.1">
    <property type="nucleotide sequence ID" value="NZ_BPTR01000002.1"/>
</dbReference>
<dbReference type="PANTHER" id="PTHR21666:SF270">
    <property type="entry name" value="MUREIN HYDROLASE ACTIVATOR ENVC"/>
    <property type="match status" value="1"/>
</dbReference>
<dbReference type="InterPro" id="IPR011055">
    <property type="entry name" value="Dup_hybrid_motif"/>
</dbReference>
<protein>
    <submittedName>
        <fullName evidence="2">Peptidase M23</fullName>
    </submittedName>
</protein>
<comment type="caution">
    <text evidence="2">The sequence shown here is derived from an EMBL/GenBank/DDBJ whole genome shotgun (WGS) entry which is preliminary data.</text>
</comment>
<gene>
    <name evidence="2" type="ORF">PRRU23_27870</name>
</gene>
<dbReference type="InterPro" id="IPR016047">
    <property type="entry name" value="M23ase_b-sheet_dom"/>
</dbReference>
<accession>A0AA37HZY0</accession>
<dbReference type="InterPro" id="IPR050570">
    <property type="entry name" value="Cell_wall_metabolism_enzyme"/>
</dbReference>
<dbReference type="EMBL" id="BPTR01000002">
    <property type="protein sequence ID" value="GJG29087.1"/>
    <property type="molecule type" value="Genomic_DNA"/>
</dbReference>
<dbReference type="Pfam" id="PF01551">
    <property type="entry name" value="Peptidase_M23"/>
    <property type="match status" value="1"/>
</dbReference>
<dbReference type="PANTHER" id="PTHR21666">
    <property type="entry name" value="PEPTIDASE-RELATED"/>
    <property type="match status" value="1"/>
</dbReference>
<evidence type="ECO:0000259" key="1">
    <source>
        <dbReference type="Pfam" id="PF01551"/>
    </source>
</evidence>
<evidence type="ECO:0000313" key="2">
    <source>
        <dbReference type="EMBL" id="GJG29087.1"/>
    </source>
</evidence>
<dbReference type="SUPFAM" id="SSF51261">
    <property type="entry name" value="Duplicated hybrid motif"/>
    <property type="match status" value="1"/>
</dbReference>
<dbReference type="CDD" id="cd12797">
    <property type="entry name" value="M23_peptidase"/>
    <property type="match status" value="1"/>
</dbReference>
<proteinExistence type="predicted"/>
<name>A0AA37HZY0_SEGBR</name>
<dbReference type="Proteomes" id="UP000887043">
    <property type="component" value="Unassembled WGS sequence"/>
</dbReference>
<dbReference type="GO" id="GO:0004222">
    <property type="term" value="F:metalloendopeptidase activity"/>
    <property type="evidence" value="ECO:0007669"/>
    <property type="project" value="TreeGrafter"/>
</dbReference>
<organism evidence="2 3">
    <name type="scientific">Segatella bryantii</name>
    <name type="common">Prevotella bryantii</name>
    <dbReference type="NCBI Taxonomy" id="77095"/>
    <lineage>
        <taxon>Bacteria</taxon>
        <taxon>Pseudomonadati</taxon>
        <taxon>Bacteroidota</taxon>
        <taxon>Bacteroidia</taxon>
        <taxon>Bacteroidales</taxon>
        <taxon>Prevotellaceae</taxon>
        <taxon>Segatella</taxon>
    </lineage>
</organism>
<reference evidence="2" key="1">
    <citation type="submission" date="2021-08" db="EMBL/GenBank/DDBJ databases">
        <title>Prevotella lacticifex sp. nov., isolated from rumen of cow.</title>
        <authorList>
            <person name="Shinkai T."/>
            <person name="Ikeyama N."/>
            <person name="Kumagai M."/>
            <person name="Ohmori H."/>
            <person name="Sakamoto M."/>
            <person name="Ohkuma M."/>
            <person name="Mitsumori M."/>
        </authorList>
    </citation>
    <scope>NUCLEOTIDE SEQUENCE</scope>
    <source>
        <strain evidence="2">DSM 11371</strain>
    </source>
</reference>
<sequence length="275" mass="31435">MKYTQDMMLQSESGYCMPFEERDKDVTVTLAYGKQIHPLTHEPFFHHGIDFKASHYLLSAVASGIVTGLGNDSVHGVYQIIRYDDYEVTYAHLSNVFVTYGKQVRAGQAVAVSDQLLHMEVRFRGEELDPITFLTMLYGNLKSMEQQGKVGIPEFVTIDMDVHTAYDKDRKEIEELMIRYIPDYLHDLYKGLYMVPEHTELALRNIFALSTSKGYFFEELPSMANPLGLGVHSVGIAEKVQNLLIGDFLNYMALRHHVYLSSLSALEKKKYTMQP</sequence>
<evidence type="ECO:0000313" key="3">
    <source>
        <dbReference type="Proteomes" id="UP000887043"/>
    </source>
</evidence>